<evidence type="ECO:0000313" key="7">
    <source>
        <dbReference type="EMBL" id="MFD2707007.1"/>
    </source>
</evidence>
<dbReference type="Pfam" id="PF04616">
    <property type="entry name" value="Glyco_hydro_43"/>
    <property type="match status" value="1"/>
</dbReference>
<dbReference type="InterPro" id="IPR023296">
    <property type="entry name" value="Glyco_hydro_beta-prop_sf"/>
</dbReference>
<dbReference type="SUPFAM" id="SSF75005">
    <property type="entry name" value="Arabinanase/levansucrase/invertase"/>
    <property type="match status" value="1"/>
</dbReference>
<comment type="catalytic activity">
    <reaction evidence="5">
        <text>Endohydrolysis of (1-&gt;5)-alpha-arabinofuranosidic linkages in (1-&gt;5)-arabinans.</text>
        <dbReference type="EC" id="3.2.1.99"/>
    </reaction>
</comment>
<dbReference type="Gene3D" id="2.115.10.20">
    <property type="entry name" value="Glycosyl hydrolase domain, family 43"/>
    <property type="match status" value="1"/>
</dbReference>
<dbReference type="PANTHER" id="PTHR43301:SF3">
    <property type="entry name" value="ARABINAN ENDO-1,5-ALPHA-L-ARABINOSIDASE A-RELATED"/>
    <property type="match status" value="1"/>
</dbReference>
<evidence type="ECO:0000256" key="1">
    <source>
        <dbReference type="ARBA" id="ARBA00004834"/>
    </source>
</evidence>
<keyword evidence="4 5" id="KW-0326">Glycosidase</keyword>
<comment type="caution">
    <text evidence="7">The sequence shown here is derived from an EMBL/GenBank/DDBJ whole genome shotgun (WGS) entry which is preliminary data.</text>
</comment>
<organism evidence="7 8">
    <name type="scientific">Salibacterium lacus</name>
    <dbReference type="NCBI Taxonomy" id="1898109"/>
    <lineage>
        <taxon>Bacteria</taxon>
        <taxon>Bacillati</taxon>
        <taxon>Bacillota</taxon>
        <taxon>Bacilli</taxon>
        <taxon>Bacillales</taxon>
        <taxon>Bacillaceae</taxon>
    </lineage>
</organism>
<evidence type="ECO:0000256" key="5">
    <source>
        <dbReference type="PIRNR" id="PIRNR026534"/>
    </source>
</evidence>
<dbReference type="Proteomes" id="UP001597520">
    <property type="component" value="Unassembled WGS sequence"/>
</dbReference>
<evidence type="ECO:0000256" key="2">
    <source>
        <dbReference type="ARBA" id="ARBA00009865"/>
    </source>
</evidence>
<dbReference type="InterPro" id="IPR016840">
    <property type="entry name" value="Glyco_hydro_43_endo_a_Ara-ase"/>
</dbReference>
<dbReference type="PANTHER" id="PTHR43301">
    <property type="entry name" value="ARABINAN ENDO-1,5-ALPHA-L-ARABINOSIDASE"/>
    <property type="match status" value="1"/>
</dbReference>
<dbReference type="PIRSF" id="PIRSF026534">
    <property type="entry name" value="Endo_alpha-L-arabinosidase"/>
    <property type="match status" value="1"/>
</dbReference>
<dbReference type="RefSeq" id="WP_380714328.1">
    <property type="nucleotide sequence ID" value="NZ_JBHUML010000006.1"/>
</dbReference>
<proteinExistence type="inferred from homology"/>
<keyword evidence="3 5" id="KW-0378">Hydrolase</keyword>
<comment type="pathway">
    <text evidence="1 5">Glycan metabolism; L-arabinan degradation.</text>
</comment>
<comment type="similarity">
    <text evidence="2 5">Belongs to the glycosyl hydrolase 43 family.</text>
</comment>
<reference evidence="8" key="1">
    <citation type="journal article" date="2019" name="Int. J. Syst. Evol. Microbiol.">
        <title>The Global Catalogue of Microorganisms (GCM) 10K type strain sequencing project: providing services to taxonomists for standard genome sequencing and annotation.</title>
        <authorList>
            <consortium name="The Broad Institute Genomics Platform"/>
            <consortium name="The Broad Institute Genome Sequencing Center for Infectious Disease"/>
            <person name="Wu L."/>
            <person name="Ma J."/>
        </authorList>
    </citation>
    <scope>NUCLEOTIDE SEQUENCE [LARGE SCALE GENOMIC DNA]</scope>
    <source>
        <strain evidence="8">KCTC 33792</strain>
    </source>
</reference>
<evidence type="ECO:0000256" key="4">
    <source>
        <dbReference type="ARBA" id="ARBA00023295"/>
    </source>
</evidence>
<evidence type="ECO:0000256" key="6">
    <source>
        <dbReference type="SAM" id="MobiDB-lite"/>
    </source>
</evidence>
<gene>
    <name evidence="7" type="ORF">ACFSUB_16245</name>
</gene>
<protein>
    <recommendedName>
        <fullName evidence="5">Endo-alpha-(1-&gt;5)-L-arabinanase</fullName>
        <ecNumber evidence="5">3.2.1.99</ecNumber>
    </recommendedName>
</protein>
<dbReference type="InterPro" id="IPR050727">
    <property type="entry name" value="GH43_arabinanases"/>
</dbReference>
<keyword evidence="8" id="KW-1185">Reference proteome</keyword>
<accession>A0ABW5T4Q0</accession>
<sequence length="326" mass="36353">MTGDIGNYETDNQGNVLEDDPTHDPALIEHEGTYYAFSTGIARSAESPGGIYVRKSEDTLAGDWESMDEIAVPDWVMNYDWDEDSAPGHLWAPAVTKKNGTLYLYYAASQFGTNKSAIGVTSTDTPENVDSWEDHGIVVETTPDEDDFNAIDGSPVQDADGQWWLTFGSHWDGIKLQKLNDDMKTLEGDRYSIQDRNTDTNAVEAPNIIERNGYYYLFTSWDTCCSGTDSTYKIAVGRSESITGPYEDKEGVPLKGEGDVQNGGTVILDTEGNQIGPGGQDVYYDEENDTYYLIHHYYDGDDNGTARMQIRELAWTEDDWPVAREN</sequence>
<feature type="region of interest" description="Disordered" evidence="6">
    <location>
        <begin position="1"/>
        <end position="25"/>
    </location>
</feature>
<dbReference type="EMBL" id="JBHUML010000006">
    <property type="protein sequence ID" value="MFD2707007.1"/>
    <property type="molecule type" value="Genomic_DNA"/>
</dbReference>
<evidence type="ECO:0000256" key="3">
    <source>
        <dbReference type="ARBA" id="ARBA00022801"/>
    </source>
</evidence>
<evidence type="ECO:0000313" key="8">
    <source>
        <dbReference type="Proteomes" id="UP001597520"/>
    </source>
</evidence>
<dbReference type="EC" id="3.2.1.99" evidence="5"/>
<dbReference type="InterPro" id="IPR006710">
    <property type="entry name" value="Glyco_hydro_43"/>
</dbReference>
<name>A0ABW5T4Q0_9BACI</name>
<dbReference type="CDD" id="cd08998">
    <property type="entry name" value="GH43_Arb43a-like"/>
    <property type="match status" value="1"/>
</dbReference>